<accession>A0AAU7TUK6</accession>
<evidence type="ECO:0000259" key="1">
    <source>
        <dbReference type="Pfam" id="PF07022"/>
    </source>
</evidence>
<feature type="domain" description="Bacteriophage CI repressor N-terminal" evidence="1">
    <location>
        <begin position="27"/>
        <end position="89"/>
    </location>
</feature>
<dbReference type="Pfam" id="PF16452">
    <property type="entry name" value="Phage_CI_C"/>
    <property type="match status" value="1"/>
</dbReference>
<organism evidence="3">
    <name type="scientific">Pantoea sp. BJ2</name>
    <dbReference type="NCBI Taxonomy" id="3141322"/>
    <lineage>
        <taxon>Bacteria</taxon>
        <taxon>Pseudomonadati</taxon>
        <taxon>Pseudomonadota</taxon>
        <taxon>Gammaproteobacteria</taxon>
        <taxon>Enterobacterales</taxon>
        <taxon>Erwiniaceae</taxon>
        <taxon>Pantoea</taxon>
    </lineage>
</organism>
<dbReference type="Gene3D" id="1.10.260.40">
    <property type="entry name" value="lambda repressor-like DNA-binding domains"/>
    <property type="match status" value="1"/>
</dbReference>
<dbReference type="Pfam" id="PF07022">
    <property type="entry name" value="Phage_CI_repr"/>
    <property type="match status" value="1"/>
</dbReference>
<dbReference type="EMBL" id="CP158292">
    <property type="protein sequence ID" value="XBV44222.1"/>
    <property type="molecule type" value="Genomic_DNA"/>
</dbReference>
<name>A0AAU7TUK6_9GAMM</name>
<gene>
    <name evidence="3" type="ORF">AAF463_16720</name>
</gene>
<reference evidence="3" key="1">
    <citation type="submission" date="2024-06" db="EMBL/GenBank/DDBJ databases">
        <title>Multiomics insights into the TNT degradation mechanism by Pantoea sp. BJ2 isolated from an ammunition destruction site.</title>
        <authorList>
            <person name="Luo J."/>
        </authorList>
    </citation>
    <scope>NUCLEOTIDE SEQUENCE</scope>
    <source>
        <strain evidence="3">BJ2</strain>
    </source>
</reference>
<dbReference type="GO" id="GO:0051259">
    <property type="term" value="P:protein complex oligomerization"/>
    <property type="evidence" value="ECO:0007669"/>
    <property type="project" value="InterPro"/>
</dbReference>
<dbReference type="Gene3D" id="2.10.109.10">
    <property type="entry name" value="Umud Fragment, subunit A"/>
    <property type="match status" value="1"/>
</dbReference>
<dbReference type="GO" id="GO:0045892">
    <property type="term" value="P:negative regulation of DNA-templated transcription"/>
    <property type="evidence" value="ECO:0007669"/>
    <property type="project" value="InterPro"/>
</dbReference>
<dbReference type="InterPro" id="IPR032499">
    <property type="entry name" value="Phage_CI_C"/>
</dbReference>
<dbReference type="RefSeq" id="WP_350261154.1">
    <property type="nucleotide sequence ID" value="NZ_CP158292.1"/>
</dbReference>
<dbReference type="InterPro" id="IPR010744">
    <property type="entry name" value="Phage_CI_N"/>
</dbReference>
<dbReference type="GO" id="GO:0003677">
    <property type="term" value="F:DNA binding"/>
    <property type="evidence" value="ECO:0007669"/>
    <property type="project" value="InterPro"/>
</dbReference>
<proteinExistence type="predicted"/>
<dbReference type="AlphaFoldDB" id="A0AAU7TUK6"/>
<sequence>MSTKENTNRHDAKVVREAVESNRGGKDAILRLVEAYGFSSRQALCTHLGVSQSTLANRSARDTFPADWVIICHVETGASLTWLTTGKGARFMEVEESRVVIARHKKISNGILEPMDDFILDKASLPEGLNAPFVINADRSTYLVDTYEGEIVDGLWLIEIDKLVSIRELVRFPGGRIRVENGKSSFECQSSDIVVLGKVITRTEYL</sequence>
<feature type="domain" description="Bacteriophage CI repressor C-terminal" evidence="2">
    <location>
        <begin position="103"/>
        <end position="200"/>
    </location>
</feature>
<evidence type="ECO:0000259" key="2">
    <source>
        <dbReference type="Pfam" id="PF16452"/>
    </source>
</evidence>
<dbReference type="InterPro" id="IPR010982">
    <property type="entry name" value="Lambda_DNA-bd_dom_sf"/>
</dbReference>
<evidence type="ECO:0000313" key="3">
    <source>
        <dbReference type="EMBL" id="XBV44222.1"/>
    </source>
</evidence>
<protein>
    <submittedName>
        <fullName evidence="3">Phage repressor protein CI</fullName>
    </submittedName>
</protein>